<keyword evidence="18" id="KW-1000">Mitochondrion outer membrane</keyword>
<evidence type="ECO:0000256" key="51">
    <source>
        <dbReference type="SAM" id="SignalP"/>
    </source>
</evidence>
<evidence type="ECO:0000256" key="37">
    <source>
        <dbReference type="ARBA" id="ARBA00024523"/>
    </source>
</evidence>
<keyword evidence="55" id="KW-1185">Reference proteome</keyword>
<evidence type="ECO:0000256" key="14">
    <source>
        <dbReference type="ARBA" id="ARBA00022530"/>
    </source>
</evidence>
<dbReference type="Gene3D" id="3.40.30.10">
    <property type="entry name" value="Glutaredoxin"/>
    <property type="match status" value="1"/>
</dbReference>
<evidence type="ECO:0000256" key="15">
    <source>
        <dbReference type="ARBA" id="ARBA00022559"/>
    </source>
</evidence>
<keyword evidence="16" id="KW-0479">Metal-binding</keyword>
<keyword evidence="28" id="KW-0472">Membrane</keyword>
<dbReference type="Pfam" id="PF02191">
    <property type="entry name" value="OLF"/>
    <property type="match status" value="1"/>
</dbReference>
<evidence type="ECO:0000256" key="18">
    <source>
        <dbReference type="ARBA" id="ARBA00022787"/>
    </source>
</evidence>
<dbReference type="InterPro" id="IPR045020">
    <property type="entry name" value="PRX_1cys"/>
</dbReference>
<dbReference type="InterPro" id="IPR013766">
    <property type="entry name" value="Thioredoxin_domain"/>
</dbReference>
<dbReference type="GO" id="GO:0004623">
    <property type="term" value="F:phospholipase A2 activity"/>
    <property type="evidence" value="ECO:0007669"/>
    <property type="project" value="UniProtKB-EC"/>
</dbReference>
<feature type="region of interest" description="Disordered" evidence="50">
    <location>
        <begin position="133"/>
        <end position="165"/>
    </location>
</feature>
<evidence type="ECO:0000256" key="5">
    <source>
        <dbReference type="ARBA" id="ARBA00004427"/>
    </source>
</evidence>
<comment type="caution">
    <text evidence="54">The sequence shown here is derived from an EMBL/GenBank/DDBJ whole genome shotgun (WGS) entry which is preliminary data.</text>
</comment>
<comment type="catalytic activity">
    <reaction evidence="36">
        <text>1-hexadecanoyl-sn-glycero-3-phosphocholine + hexadecanoyl-CoA = 1,2-dihexadecanoyl-sn-glycero-3-phosphocholine + CoA</text>
        <dbReference type="Rhea" id="RHEA:35983"/>
        <dbReference type="ChEBI" id="CHEBI:57287"/>
        <dbReference type="ChEBI" id="CHEBI:57379"/>
        <dbReference type="ChEBI" id="CHEBI:72998"/>
        <dbReference type="ChEBI" id="CHEBI:72999"/>
    </reaction>
    <physiologicalReaction direction="left-to-right" evidence="36">
        <dbReference type="Rhea" id="RHEA:35984"/>
    </physiologicalReaction>
</comment>
<evidence type="ECO:0000256" key="42">
    <source>
        <dbReference type="ARBA" id="ARBA00026214"/>
    </source>
</evidence>
<comment type="subcellular location">
    <subcellularLocation>
        <location evidence="2">Cell projection</location>
        <location evidence="2">Cilium</location>
    </subcellularLocation>
    <subcellularLocation>
        <location evidence="7">Cytoplasmic vesicle</location>
    </subcellularLocation>
    <subcellularLocation>
        <location evidence="9">Golgi apparatus</location>
    </subcellularLocation>
    <subcellularLocation>
        <location evidence="3">Mitochondrion inner membrane</location>
    </subcellularLocation>
    <subcellularLocation>
        <location evidence="10">Mitochondrion intermembrane space</location>
    </subcellularLocation>
    <subcellularLocation>
        <location evidence="4">Mitochondrion outer membrane</location>
    </subcellularLocation>
    <subcellularLocation>
        <location evidence="5">Rough endoplasmic reticulum</location>
    </subcellularLocation>
    <subcellularLocation>
        <location evidence="8">Secreted</location>
        <location evidence="8">Extracellular exosome</location>
    </subcellularLocation>
    <subcellularLocation>
        <location evidence="6">Secreted</location>
        <location evidence="6">Extracellular space</location>
        <location evidence="6">Extracellular matrix</location>
    </subcellularLocation>
</comment>
<dbReference type="Pfam" id="PF10417">
    <property type="entry name" value="1-cysPrx_C"/>
    <property type="match status" value="1"/>
</dbReference>
<keyword evidence="27" id="KW-0496">Mitochondrion</keyword>
<evidence type="ECO:0000256" key="30">
    <source>
        <dbReference type="ARBA" id="ARBA00023157"/>
    </source>
</evidence>
<evidence type="ECO:0000256" key="33">
    <source>
        <dbReference type="ARBA" id="ARBA00023284"/>
    </source>
</evidence>
<dbReference type="PANTHER" id="PTHR23192">
    <property type="entry name" value="OLFACTOMEDIN-RELATED"/>
    <property type="match status" value="1"/>
</dbReference>
<keyword evidence="22" id="KW-0049">Antioxidant</keyword>
<keyword evidence="20" id="KW-0256">Endoplasmic reticulum</keyword>
<dbReference type="EC" id="3.1.1.4" evidence="11"/>
<evidence type="ECO:0000256" key="48">
    <source>
        <dbReference type="ARBA" id="ARBA00048227"/>
    </source>
</evidence>
<feature type="domain" description="Thioredoxin" evidence="53">
    <location>
        <begin position="559"/>
        <end position="724"/>
    </location>
</feature>
<dbReference type="InterPro" id="IPR036249">
    <property type="entry name" value="Thioredoxin-like_sf"/>
</dbReference>
<dbReference type="GO" id="GO:0005615">
    <property type="term" value="C:extracellular space"/>
    <property type="evidence" value="ECO:0007669"/>
    <property type="project" value="TreeGrafter"/>
</dbReference>
<evidence type="ECO:0000256" key="6">
    <source>
        <dbReference type="ARBA" id="ARBA00004498"/>
    </source>
</evidence>
<dbReference type="PROSITE" id="PS51132">
    <property type="entry name" value="OLF"/>
    <property type="match status" value="1"/>
</dbReference>
<organism evidence="54 55">
    <name type="scientific">Champsocephalus gunnari</name>
    <name type="common">Mackerel icefish</name>
    <dbReference type="NCBI Taxonomy" id="52237"/>
    <lineage>
        <taxon>Eukaryota</taxon>
        <taxon>Metazoa</taxon>
        <taxon>Chordata</taxon>
        <taxon>Craniata</taxon>
        <taxon>Vertebrata</taxon>
        <taxon>Euteleostomi</taxon>
        <taxon>Actinopterygii</taxon>
        <taxon>Neopterygii</taxon>
        <taxon>Teleostei</taxon>
        <taxon>Neoteleostei</taxon>
        <taxon>Acanthomorphata</taxon>
        <taxon>Eupercaria</taxon>
        <taxon>Perciformes</taxon>
        <taxon>Notothenioidei</taxon>
        <taxon>Channichthyidae</taxon>
        <taxon>Champsocephalus</taxon>
    </lineage>
</organism>
<dbReference type="InterPro" id="IPR003112">
    <property type="entry name" value="Olfac-like_dom"/>
</dbReference>
<keyword evidence="35" id="KW-0968">Cytoplasmic vesicle</keyword>
<dbReference type="GO" id="GO:0051920">
    <property type="term" value="F:peroxiredoxin activity"/>
    <property type="evidence" value="ECO:0007669"/>
    <property type="project" value="InterPro"/>
</dbReference>
<dbReference type="InterPro" id="IPR019479">
    <property type="entry name" value="Peroxiredoxin_C"/>
</dbReference>
<dbReference type="EMBL" id="JAURVH010001524">
    <property type="protein sequence ID" value="KAK5919096.1"/>
    <property type="molecule type" value="Genomic_DNA"/>
</dbReference>
<dbReference type="PROSITE" id="PS51352">
    <property type="entry name" value="THIOREDOXIN_2"/>
    <property type="match status" value="1"/>
</dbReference>
<evidence type="ECO:0000256" key="3">
    <source>
        <dbReference type="ARBA" id="ARBA00004273"/>
    </source>
</evidence>
<evidence type="ECO:0000256" key="31">
    <source>
        <dbReference type="ARBA" id="ARBA00023268"/>
    </source>
</evidence>
<keyword evidence="19" id="KW-0999">Mitochondrion inner membrane</keyword>
<evidence type="ECO:0000256" key="34">
    <source>
        <dbReference type="ARBA" id="ARBA00023288"/>
    </source>
</evidence>
<evidence type="ECO:0000256" key="50">
    <source>
        <dbReference type="SAM" id="MobiDB-lite"/>
    </source>
</evidence>
<evidence type="ECO:0000256" key="8">
    <source>
        <dbReference type="ARBA" id="ARBA00004550"/>
    </source>
</evidence>
<keyword evidence="13" id="KW-0964">Secreted</keyword>
<keyword evidence="23" id="KW-0560">Oxidoreductase</keyword>
<dbReference type="EC" id="1.11.1.27" evidence="40"/>
<proteinExistence type="inferred from homology"/>
<comment type="similarity">
    <text evidence="39">Belongs to the peroxiredoxin family. Prx6 subfamily.</text>
</comment>
<dbReference type="Pfam" id="PF00578">
    <property type="entry name" value="AhpC-TSA"/>
    <property type="match status" value="1"/>
</dbReference>
<dbReference type="GO" id="GO:0005929">
    <property type="term" value="C:cilium"/>
    <property type="evidence" value="ECO:0007669"/>
    <property type="project" value="UniProtKB-SubCell"/>
</dbReference>
<keyword evidence="21" id="KW-0106">Calcium</keyword>
<dbReference type="GO" id="GO:0007165">
    <property type="term" value="P:signal transduction"/>
    <property type="evidence" value="ECO:0007669"/>
    <property type="project" value="TreeGrafter"/>
</dbReference>
<feature type="signal peptide" evidence="51">
    <location>
        <begin position="1"/>
        <end position="19"/>
    </location>
</feature>
<evidence type="ECO:0000259" key="53">
    <source>
        <dbReference type="PROSITE" id="PS51352"/>
    </source>
</evidence>
<keyword evidence="26" id="KW-0969">Cilium</keyword>
<evidence type="ECO:0000256" key="16">
    <source>
        <dbReference type="ARBA" id="ARBA00022723"/>
    </source>
</evidence>
<evidence type="ECO:0000256" key="29">
    <source>
        <dbReference type="ARBA" id="ARBA00023139"/>
    </source>
</evidence>
<accession>A0AAN8D9C5</accession>
<dbReference type="AlphaFoldDB" id="A0AAN8D9C5"/>
<evidence type="ECO:0000256" key="24">
    <source>
        <dbReference type="ARBA" id="ARBA00023034"/>
    </source>
</evidence>
<evidence type="ECO:0000256" key="21">
    <source>
        <dbReference type="ARBA" id="ARBA00022837"/>
    </source>
</evidence>
<evidence type="ECO:0000256" key="28">
    <source>
        <dbReference type="ARBA" id="ARBA00023136"/>
    </source>
</evidence>
<comment type="catalytic activity">
    <reaction evidence="38">
        <text>a 1-acyl-sn-glycero-3-phosphocholine + an acyl-CoA = a 1,2-diacyl-sn-glycero-3-phosphocholine + CoA</text>
        <dbReference type="Rhea" id="RHEA:12937"/>
        <dbReference type="ChEBI" id="CHEBI:57287"/>
        <dbReference type="ChEBI" id="CHEBI:57643"/>
        <dbReference type="ChEBI" id="CHEBI:58168"/>
        <dbReference type="ChEBI" id="CHEBI:58342"/>
        <dbReference type="EC" id="2.3.1.23"/>
    </reaction>
</comment>
<evidence type="ECO:0000256" key="23">
    <source>
        <dbReference type="ARBA" id="ARBA00023002"/>
    </source>
</evidence>
<dbReference type="GO" id="GO:0001649">
    <property type="term" value="P:osteoblast differentiation"/>
    <property type="evidence" value="ECO:0007669"/>
    <property type="project" value="TreeGrafter"/>
</dbReference>
<dbReference type="Gene3D" id="3.30.1020.10">
    <property type="entry name" value="Antioxidant, Horf6, Chain A, domain2"/>
    <property type="match status" value="1"/>
</dbReference>
<dbReference type="FunFam" id="3.30.1020.10:FF:000001">
    <property type="entry name" value="1-Cys peroxiredoxin"/>
    <property type="match status" value="1"/>
</dbReference>
<comment type="catalytic activity">
    <reaction evidence="48">
        <text>1,2-dihexadecanoyl-sn-glycero-3-phosphocholine + H2O = 1-hexadecanoyl-sn-glycero-3-phosphocholine + hexadecanoate + H(+)</text>
        <dbReference type="Rhea" id="RHEA:41223"/>
        <dbReference type="ChEBI" id="CHEBI:7896"/>
        <dbReference type="ChEBI" id="CHEBI:15377"/>
        <dbReference type="ChEBI" id="CHEBI:15378"/>
        <dbReference type="ChEBI" id="CHEBI:72998"/>
        <dbReference type="ChEBI" id="CHEBI:72999"/>
    </reaction>
    <physiologicalReaction direction="left-to-right" evidence="48">
        <dbReference type="Rhea" id="RHEA:41224"/>
    </physiologicalReaction>
</comment>
<evidence type="ECO:0000256" key="44">
    <source>
        <dbReference type="ARBA" id="ARBA00031084"/>
    </source>
</evidence>
<evidence type="ECO:0000313" key="54">
    <source>
        <dbReference type="EMBL" id="KAK5919096.1"/>
    </source>
</evidence>
<keyword evidence="33" id="KW-0676">Redox-active center</keyword>
<feature type="compositionally biased region" description="Polar residues" evidence="50">
    <location>
        <begin position="135"/>
        <end position="152"/>
    </location>
</feature>
<dbReference type="GO" id="GO:0031410">
    <property type="term" value="C:cytoplasmic vesicle"/>
    <property type="evidence" value="ECO:0007669"/>
    <property type="project" value="UniProtKB-SubCell"/>
</dbReference>
<comment type="catalytic activity">
    <reaction evidence="37">
        <text>a hydroperoxide + 2 glutathione = an alcohol + glutathione disulfide + H2O</text>
        <dbReference type="Rhea" id="RHEA:62632"/>
        <dbReference type="ChEBI" id="CHEBI:15377"/>
        <dbReference type="ChEBI" id="CHEBI:30879"/>
        <dbReference type="ChEBI" id="CHEBI:35924"/>
        <dbReference type="ChEBI" id="CHEBI:57925"/>
        <dbReference type="ChEBI" id="CHEBI:58297"/>
        <dbReference type="EC" id="1.11.1.27"/>
    </reaction>
</comment>
<evidence type="ECO:0000256" key="12">
    <source>
        <dbReference type="ARBA" id="ARBA00017216"/>
    </source>
</evidence>
<evidence type="ECO:0000256" key="9">
    <source>
        <dbReference type="ARBA" id="ARBA00004555"/>
    </source>
</evidence>
<keyword evidence="14" id="KW-0272">Extracellular matrix</keyword>
<evidence type="ECO:0000256" key="47">
    <source>
        <dbReference type="ARBA" id="ARBA00033065"/>
    </source>
</evidence>
<dbReference type="CDD" id="cd03016">
    <property type="entry name" value="PRX_1cys"/>
    <property type="match status" value="1"/>
</dbReference>
<evidence type="ECO:0000256" key="46">
    <source>
        <dbReference type="ARBA" id="ARBA00032330"/>
    </source>
</evidence>
<keyword evidence="17 51" id="KW-0732">Signal</keyword>
<comment type="catalytic activity">
    <reaction evidence="1">
        <text>a 1,2-diacyl-sn-glycero-3-phosphocholine + H2O = a 1-acyl-sn-glycero-3-phosphocholine + a fatty acid + H(+)</text>
        <dbReference type="Rhea" id="RHEA:15801"/>
        <dbReference type="ChEBI" id="CHEBI:15377"/>
        <dbReference type="ChEBI" id="CHEBI:15378"/>
        <dbReference type="ChEBI" id="CHEBI:28868"/>
        <dbReference type="ChEBI" id="CHEBI:57643"/>
        <dbReference type="ChEBI" id="CHEBI:58168"/>
        <dbReference type="EC" id="3.1.1.4"/>
    </reaction>
</comment>
<dbReference type="GO" id="GO:0047184">
    <property type="term" value="F:1-acylglycerophosphocholine O-acyltransferase activity"/>
    <property type="evidence" value="ECO:0007669"/>
    <property type="project" value="UniProtKB-EC"/>
</dbReference>
<evidence type="ECO:0000256" key="4">
    <source>
        <dbReference type="ARBA" id="ARBA00004294"/>
    </source>
</evidence>
<evidence type="ECO:0000259" key="52">
    <source>
        <dbReference type="PROSITE" id="PS51132"/>
    </source>
</evidence>
<feature type="chain" id="PRO_5042836837" description="Myocilin" evidence="51">
    <location>
        <begin position="20"/>
        <end position="779"/>
    </location>
</feature>
<evidence type="ECO:0000256" key="40">
    <source>
        <dbReference type="ARBA" id="ARBA00026115"/>
    </source>
</evidence>
<evidence type="ECO:0000256" key="25">
    <source>
        <dbReference type="ARBA" id="ARBA00023054"/>
    </source>
</evidence>
<evidence type="ECO:0000256" key="36">
    <source>
        <dbReference type="ARBA" id="ARBA00024460"/>
    </source>
</evidence>
<evidence type="ECO:0000256" key="45">
    <source>
        <dbReference type="ARBA" id="ARBA00031264"/>
    </source>
</evidence>
<dbReference type="GO" id="GO:0005743">
    <property type="term" value="C:mitochondrial inner membrane"/>
    <property type="evidence" value="ECO:0007669"/>
    <property type="project" value="UniProtKB-SubCell"/>
</dbReference>
<evidence type="ECO:0000256" key="10">
    <source>
        <dbReference type="ARBA" id="ARBA00004569"/>
    </source>
</evidence>
<dbReference type="SMART" id="SM00284">
    <property type="entry name" value="OLF"/>
    <property type="match status" value="1"/>
</dbReference>
<evidence type="ECO:0000256" key="11">
    <source>
        <dbReference type="ARBA" id="ARBA00013278"/>
    </source>
</evidence>
<feature type="domain" description="Olfactomedin-like" evidence="52">
    <location>
        <begin position="197"/>
        <end position="457"/>
    </location>
</feature>
<evidence type="ECO:0000256" key="32">
    <source>
        <dbReference type="ARBA" id="ARBA00023273"/>
    </source>
</evidence>
<evidence type="ECO:0000256" key="38">
    <source>
        <dbReference type="ARBA" id="ARBA00024623"/>
    </source>
</evidence>
<evidence type="ECO:0000256" key="1">
    <source>
        <dbReference type="ARBA" id="ARBA00001604"/>
    </source>
</evidence>
<evidence type="ECO:0000256" key="19">
    <source>
        <dbReference type="ARBA" id="ARBA00022792"/>
    </source>
</evidence>
<keyword evidence="34" id="KW-0449">Lipoprotein</keyword>
<keyword evidence="29" id="KW-0564">Palmitate</keyword>
<name>A0AAN8D9C5_CHAGU</name>
<keyword evidence="25" id="KW-0175">Coiled coil</keyword>
<dbReference type="PANTHER" id="PTHR23192:SF33">
    <property type="entry name" value="MYOCILIN"/>
    <property type="match status" value="1"/>
</dbReference>
<keyword evidence="31" id="KW-0511">Multifunctional enzyme</keyword>
<keyword evidence="15" id="KW-0575">Peroxidase</keyword>
<keyword evidence="24" id="KW-0333">Golgi apparatus</keyword>
<evidence type="ECO:0000256" key="2">
    <source>
        <dbReference type="ARBA" id="ARBA00004138"/>
    </source>
</evidence>
<dbReference type="GO" id="GO:0005741">
    <property type="term" value="C:mitochondrial outer membrane"/>
    <property type="evidence" value="ECO:0007669"/>
    <property type="project" value="UniProtKB-SubCell"/>
</dbReference>
<dbReference type="EC" id="2.3.1.23" evidence="41"/>
<keyword evidence="32" id="KW-0966">Cell projection</keyword>
<keyword evidence="30" id="KW-1015">Disulfide bond</keyword>
<dbReference type="GO" id="GO:0046872">
    <property type="term" value="F:metal ion binding"/>
    <property type="evidence" value="ECO:0007669"/>
    <property type="project" value="UniProtKB-KW"/>
</dbReference>
<protein>
    <recommendedName>
        <fullName evidence="12">Myocilin</fullName>
        <ecNumber evidence="40">1.11.1.27</ecNumber>
        <ecNumber evidence="41">2.3.1.23</ecNumber>
        <ecNumber evidence="11">3.1.1.4</ecNumber>
    </recommendedName>
    <alternativeName>
        <fullName evidence="45">1-Cys peroxiredoxin</fullName>
    </alternativeName>
    <alternativeName>
        <fullName evidence="44">Acidic calcium-independent phospholipase A2</fullName>
    </alternativeName>
    <alternativeName>
        <fullName evidence="43">Glutathione-dependent peroxiredoxin</fullName>
    </alternativeName>
    <alternativeName>
        <fullName evidence="47">Lysophosphatidylcholine acyltransferase 5</fullName>
    </alternativeName>
    <alternativeName>
        <fullName evidence="46">Non-selenium glutathione peroxidase</fullName>
    </alternativeName>
    <alternativeName>
        <fullName evidence="42">Peroxiredoxin-6</fullName>
    </alternativeName>
</protein>
<evidence type="ECO:0000256" key="39">
    <source>
        <dbReference type="ARBA" id="ARBA00025719"/>
    </source>
</evidence>
<evidence type="ECO:0000256" key="41">
    <source>
        <dbReference type="ARBA" id="ARBA00026120"/>
    </source>
</evidence>
<evidence type="ECO:0000256" key="20">
    <source>
        <dbReference type="ARBA" id="ARBA00022824"/>
    </source>
</evidence>
<dbReference type="GO" id="GO:0005758">
    <property type="term" value="C:mitochondrial intermembrane space"/>
    <property type="evidence" value="ECO:0007669"/>
    <property type="project" value="UniProtKB-SubCell"/>
</dbReference>
<reference evidence="54 55" key="1">
    <citation type="journal article" date="2023" name="Mol. Biol. Evol.">
        <title>Genomics of Secondarily Temperate Adaptation in the Only Non-Antarctic Icefish.</title>
        <authorList>
            <person name="Rivera-Colon A.G."/>
            <person name="Rayamajhi N."/>
            <person name="Minhas B.F."/>
            <person name="Madrigal G."/>
            <person name="Bilyk K.T."/>
            <person name="Yoon V."/>
            <person name="Hune M."/>
            <person name="Gregory S."/>
            <person name="Cheng C.H.C."/>
            <person name="Catchen J.M."/>
        </authorList>
    </citation>
    <scope>NUCLEOTIDE SEQUENCE [LARGE SCALE GENOMIC DNA]</scope>
    <source>
        <tissue evidence="54">White muscle</tissue>
    </source>
</reference>
<evidence type="ECO:0000256" key="26">
    <source>
        <dbReference type="ARBA" id="ARBA00023069"/>
    </source>
</evidence>
<gene>
    <name evidence="54" type="ORF">CgunFtcFv8_023020</name>
</gene>
<evidence type="ECO:0000313" key="55">
    <source>
        <dbReference type="Proteomes" id="UP001331515"/>
    </source>
</evidence>
<dbReference type="SUPFAM" id="SSF52833">
    <property type="entry name" value="Thioredoxin-like"/>
    <property type="match status" value="1"/>
</dbReference>
<dbReference type="GO" id="GO:0005794">
    <property type="term" value="C:Golgi apparatus"/>
    <property type="evidence" value="ECO:0007669"/>
    <property type="project" value="UniProtKB-SubCell"/>
</dbReference>
<dbReference type="InterPro" id="IPR000866">
    <property type="entry name" value="AhpC/TSA"/>
</dbReference>
<dbReference type="InterPro" id="IPR050605">
    <property type="entry name" value="Olfactomedin-like_domain"/>
</dbReference>
<dbReference type="FunFam" id="3.40.30.10:FF:000011">
    <property type="entry name" value="Peroxiredoxin PRX1"/>
    <property type="match status" value="1"/>
</dbReference>
<evidence type="ECO:0000256" key="17">
    <source>
        <dbReference type="ARBA" id="ARBA00022729"/>
    </source>
</evidence>
<sequence>MWLQVSLLCLSCLTQTQQAQDRASLRRSNDHTGRCHYSFTVPSPEESSCSGGSMKPEMDGVSSRLTLLEALVTRLLAGEDGGAGTGARAKAKGEEEVQEAYSQVTRERNQLQQDKELLSRQVQELQRRLAELSQEAETLSQRPCQQTHTSGAKQRENRPASDPAYDLGNGAYEEMKAEVTEVPASQLIPEGSPNFTGCGELQSVGDPVLHKKADSITGKYGVWLQDPEPQGPNYNNKTVWCIDTVGKDVRQVFAYEDMDQLSQGFPMKVLVLPEPMESTGATMYRGSLYYQRKRSRSLIRYNLTSERLASRLELPHAGFHGQHPYSWGGYTDIDLAADEQGLWAIYSTNTAKGAIVISKLDPESLEVKRSWETNIRKNTVANAFIVCGRLYTVGSYTAPNTTINYVFDTATGMGRAVSVPFKNKYLYNSMVDYNHAQRKLFAWDNFHMVTYDIRLGTAKECLALRELHQLLHGDSSEAHTPSSLVSQIHRQQKPECYGEYRLADGKGFRWRSKGRVRTSGAPAAESDMAPRMPGAPKIYLLDIELHRDAFTVTLNMPGLLLGDAFPNFEAETTIGKIKLHEFLGDSWGVLFSHPRDYTPVCTTELGRAARLSTEFSKRNVKMIALSIDCLEDHYSWSKDILAYNCEDSACRSLPFPIIADSKRELAVALGMLDPDEKDKDGLPLTARCVFVIGPDKRLKLSILYPATTGRNFDEILRAVDSLQATAGKRVSTPADWKPGDCVMIPASMPEEEAAALFPAGVYTKNLPSGKKYLRYTPQQ</sequence>
<comment type="caution">
    <text evidence="49">Lacks conserved residue(s) required for the propagation of feature annotation.</text>
</comment>
<evidence type="ECO:0000256" key="49">
    <source>
        <dbReference type="PROSITE-ProRule" id="PRU00446"/>
    </source>
</evidence>
<evidence type="ECO:0000256" key="13">
    <source>
        <dbReference type="ARBA" id="ARBA00022525"/>
    </source>
</evidence>
<evidence type="ECO:0000256" key="43">
    <source>
        <dbReference type="ARBA" id="ARBA00030018"/>
    </source>
</evidence>
<dbReference type="GO" id="GO:0005791">
    <property type="term" value="C:rough endoplasmic reticulum"/>
    <property type="evidence" value="ECO:0007669"/>
    <property type="project" value="UniProtKB-SubCell"/>
</dbReference>
<evidence type="ECO:0000256" key="7">
    <source>
        <dbReference type="ARBA" id="ARBA00004541"/>
    </source>
</evidence>
<dbReference type="Proteomes" id="UP001331515">
    <property type="component" value="Unassembled WGS sequence"/>
</dbReference>
<evidence type="ECO:0000256" key="22">
    <source>
        <dbReference type="ARBA" id="ARBA00022862"/>
    </source>
</evidence>
<evidence type="ECO:0000256" key="35">
    <source>
        <dbReference type="ARBA" id="ARBA00023329"/>
    </source>
</evidence>
<evidence type="ECO:0000256" key="27">
    <source>
        <dbReference type="ARBA" id="ARBA00023128"/>
    </source>
</evidence>